<dbReference type="EMBL" id="LT934124">
    <property type="protein sequence ID" value="VAI93363.1"/>
    <property type="molecule type" value="Genomic_DNA"/>
</dbReference>
<evidence type="ECO:0000313" key="3">
    <source>
        <dbReference type="EMBL" id="VAI93363.1"/>
    </source>
</evidence>
<dbReference type="AlphaFoldDB" id="A0A9R1C5S1"/>
<feature type="transmembrane region" description="Helical" evidence="1">
    <location>
        <begin position="372"/>
        <end position="395"/>
    </location>
</feature>
<feature type="transmembrane region" description="Helical" evidence="1">
    <location>
        <begin position="338"/>
        <end position="360"/>
    </location>
</feature>
<feature type="transmembrane region" description="Helical" evidence="1">
    <location>
        <begin position="311"/>
        <end position="332"/>
    </location>
</feature>
<evidence type="ECO:0000256" key="1">
    <source>
        <dbReference type="SAM" id="Phobius"/>
    </source>
</evidence>
<protein>
    <recommendedName>
        <fullName evidence="2">DUF4220 domain-containing protein</fullName>
    </recommendedName>
</protein>
<dbReference type="Pfam" id="PF04578">
    <property type="entry name" value="DUF594"/>
    <property type="match status" value="1"/>
</dbReference>
<dbReference type="InterPro" id="IPR007658">
    <property type="entry name" value="DUF594"/>
</dbReference>
<reference evidence="3 4" key="1">
    <citation type="submission" date="2017-09" db="EMBL/GenBank/DDBJ databases">
        <authorList>
            <consortium name="International Durum Wheat Genome Sequencing Consortium (IDWGSC)"/>
            <person name="Milanesi L."/>
        </authorList>
    </citation>
    <scope>NUCLEOTIDE SEQUENCE [LARGE SCALE GENOMIC DNA]</scope>
    <source>
        <strain evidence="4">cv. Svevo</strain>
    </source>
</reference>
<keyword evidence="1" id="KW-1133">Transmembrane helix</keyword>
<name>A0A9R1C5S1_TRITD</name>
<dbReference type="PANTHER" id="PTHR31325">
    <property type="entry name" value="OS01G0798800 PROTEIN-RELATED"/>
    <property type="match status" value="1"/>
</dbReference>
<gene>
    <name evidence="3" type="ORF">TRITD_7Bv1G219830</name>
</gene>
<organism evidence="3 4">
    <name type="scientific">Triticum turgidum subsp. durum</name>
    <name type="common">Durum wheat</name>
    <name type="synonym">Triticum durum</name>
    <dbReference type="NCBI Taxonomy" id="4567"/>
    <lineage>
        <taxon>Eukaryota</taxon>
        <taxon>Viridiplantae</taxon>
        <taxon>Streptophyta</taxon>
        <taxon>Embryophyta</taxon>
        <taxon>Tracheophyta</taxon>
        <taxon>Spermatophyta</taxon>
        <taxon>Magnoliopsida</taxon>
        <taxon>Liliopsida</taxon>
        <taxon>Poales</taxon>
        <taxon>Poaceae</taxon>
        <taxon>BOP clade</taxon>
        <taxon>Pooideae</taxon>
        <taxon>Triticodae</taxon>
        <taxon>Triticeae</taxon>
        <taxon>Triticinae</taxon>
        <taxon>Triticum</taxon>
    </lineage>
</organism>
<dbReference type="Gramene" id="TRITD7Bv1G219830.1">
    <property type="protein sequence ID" value="TRITD7Bv1G219830.1"/>
    <property type="gene ID" value="TRITD7Bv1G219830"/>
</dbReference>
<proteinExistence type="predicted"/>
<accession>A0A9R1C5S1</accession>
<dbReference type="InterPro" id="IPR025315">
    <property type="entry name" value="DUF4220"/>
</dbReference>
<sequence length="745" mass="83777">MWREFFIHLTEIMRVLRNVEAVGGENLKGKLRLQPMKNLWNEWEIHCLILTSLALQFLLFFTAGMRRRMTSRVLGSFLWLAYVSADSVAIFILGHLAVRSRHELIVFWAPFLLVHLGGQDTITALSMQDNELWKRHLLGLISQVAVAGYVVSKSSWTDMHLLAATVLVFLSGSLKYAGRTYCLYSASPTNLKVESLHRLSNRLTMLESTAAQVGGYAGTSREDAIGLLGAKFDLMLGETNKRLFLKDDNATEIMSVDAPLIEMGSVLAVNELPGMLGMIKSSSLHGPYEYVGRQLAKCYEQFYTKKPLLRFCKIGGIIIFTGRTSFGVANQYHWVSVLWLVASLFQYLSTPIALVLFILAEKGHPINNRVDVTVSYILLIGAIILDVSSASMSILSSARSVHFRGMDLIKGVILTLANYIQPAWSRKQWSEKLAQYNMLKSSMEDARAMPCGRQWISKHLRSWSVELLDPSLTYTEVSENLKGFVLSNLLNFGTRRQYNYANFRGQLALQEWCGNRSMTMALHHSINDMSDFPRSVLIWHIATGICYYHENSTIHGSSDKKLMGRELSNYIMYLVFKCGVLLTTASQLVHNKVQDELEEILADQLPQIANNLGEGEAVMMVFQGMKNKQPPPMMNEEQEQPFHKDDDASSVLKKLLKNTAAAMYSPVLPGASKVAEELMGIHDQGERWELIAAVWSEMLYYTAPRCGAAFHYQHLSTGGEFITHVLLLMRSLCPFLPEGDNSAPV</sequence>
<feature type="transmembrane region" description="Helical" evidence="1">
    <location>
        <begin position="43"/>
        <end position="65"/>
    </location>
</feature>
<feature type="domain" description="DUF4220" evidence="2">
    <location>
        <begin position="79"/>
        <end position="440"/>
    </location>
</feature>
<feature type="transmembrane region" description="Helical" evidence="1">
    <location>
        <begin position="104"/>
        <end position="125"/>
    </location>
</feature>
<keyword evidence="1" id="KW-0472">Membrane</keyword>
<dbReference type="Pfam" id="PF13968">
    <property type="entry name" value="DUF4220"/>
    <property type="match status" value="1"/>
</dbReference>
<dbReference type="OMA" id="HIATGIC"/>
<keyword evidence="1" id="KW-0812">Transmembrane</keyword>
<feature type="transmembrane region" description="Helical" evidence="1">
    <location>
        <begin position="77"/>
        <end position="98"/>
    </location>
</feature>
<dbReference type="Proteomes" id="UP000324705">
    <property type="component" value="Chromosome 7B"/>
</dbReference>
<evidence type="ECO:0000259" key="2">
    <source>
        <dbReference type="Pfam" id="PF13968"/>
    </source>
</evidence>
<keyword evidence="4" id="KW-1185">Reference proteome</keyword>
<evidence type="ECO:0000313" key="4">
    <source>
        <dbReference type="Proteomes" id="UP000324705"/>
    </source>
</evidence>
<feature type="transmembrane region" description="Helical" evidence="1">
    <location>
        <begin position="161"/>
        <end position="178"/>
    </location>
</feature>